<gene>
    <name evidence="2" type="ORF">GMBLW1_34330</name>
</gene>
<protein>
    <submittedName>
        <fullName evidence="2">Uncharacterized protein</fullName>
    </submittedName>
</protein>
<reference evidence="2" key="1">
    <citation type="submission" date="2019-04" db="EMBL/GenBank/DDBJ databases">
        <authorList>
            <consortium name="Science for Life Laboratories"/>
        </authorList>
    </citation>
    <scope>NUCLEOTIDE SEQUENCE</scope>
    <source>
        <strain evidence="2">MBLW1</strain>
    </source>
</reference>
<dbReference type="EMBL" id="LR593887">
    <property type="protein sequence ID" value="VTS08876.1"/>
    <property type="molecule type" value="Genomic_DNA"/>
</dbReference>
<dbReference type="KEGG" id="tim:GMBLW1_34330"/>
<evidence type="ECO:0000313" key="3">
    <source>
        <dbReference type="Proteomes" id="UP000464378"/>
    </source>
</evidence>
<accession>A0A6C2YVV8</accession>
<dbReference type="InParanoid" id="A0A6C2YVV8"/>
<sequence>MTDGSCRSGWKVGLVTAAFSACVVLANFGATGGCWAKSCQASNAIASPSIAAIAAIEASESPLDLDRLRQPEPVRQWLCELTKRSLRGAWFTLEDQLRRQFSLRMWRDALSRFTIPVDRIPVPIVGYTLD</sequence>
<keyword evidence="3" id="KW-1185">Reference proteome</keyword>
<proteinExistence type="predicted"/>
<keyword evidence="1" id="KW-0732">Signal</keyword>
<dbReference type="RefSeq" id="WP_162660970.1">
    <property type="nucleotide sequence ID" value="NZ_LR593887.1"/>
</dbReference>
<name>A0A6C2YVV8_9BACT</name>
<dbReference type="EMBL" id="LR586016">
    <property type="protein sequence ID" value="VIP05760.1"/>
    <property type="molecule type" value="Genomic_DNA"/>
</dbReference>
<dbReference type="AlphaFoldDB" id="A0A6C2YVV8"/>
<dbReference type="Proteomes" id="UP000464378">
    <property type="component" value="Chromosome"/>
</dbReference>
<evidence type="ECO:0000313" key="2">
    <source>
        <dbReference type="EMBL" id="VIP05760.1"/>
    </source>
</evidence>
<organism evidence="2">
    <name type="scientific">Tuwongella immobilis</name>
    <dbReference type="NCBI Taxonomy" id="692036"/>
    <lineage>
        <taxon>Bacteria</taxon>
        <taxon>Pseudomonadati</taxon>
        <taxon>Planctomycetota</taxon>
        <taxon>Planctomycetia</taxon>
        <taxon>Gemmatales</taxon>
        <taxon>Gemmataceae</taxon>
        <taxon>Tuwongella</taxon>
    </lineage>
</organism>
<evidence type="ECO:0000256" key="1">
    <source>
        <dbReference type="SAM" id="SignalP"/>
    </source>
</evidence>
<dbReference type="PROSITE" id="PS51257">
    <property type="entry name" value="PROKAR_LIPOPROTEIN"/>
    <property type="match status" value="1"/>
</dbReference>
<feature type="signal peptide" evidence="1">
    <location>
        <begin position="1"/>
        <end position="26"/>
    </location>
</feature>
<feature type="chain" id="PRO_5036172912" evidence="1">
    <location>
        <begin position="27"/>
        <end position="130"/>
    </location>
</feature>